<comment type="caution">
    <text evidence="2">The sequence shown here is derived from an EMBL/GenBank/DDBJ whole genome shotgun (WGS) entry which is preliminary data.</text>
</comment>
<sequence>MAVCEAVKIGGVRTGFGTGMVSLGMLSLGIVKALDGILKGLAGIRSRLLGGIRLKGRSQLGNKNLEEGKKLSKGLRRGPGNTSQEFDKTGQGRGTTKGFKDAKERFARLGSGGEILNGESHPSDIGAVRKLEEGFKIFRIGVTNEGHERMGAGGGTLAVGMGVGGGGAAAGVLALTCETKTGDSRLGTGTVFVAVGGRRPWPGEAQEAQQEVAGEEEEEIPNFSAHFEP</sequence>
<feature type="compositionally biased region" description="Low complexity" evidence="1">
    <location>
        <begin position="203"/>
        <end position="212"/>
    </location>
</feature>
<dbReference type="AlphaFoldDB" id="A0AAD9LJJ2"/>
<reference evidence="2" key="2">
    <citation type="submission" date="2021-05" db="EMBL/GenBank/DDBJ databases">
        <authorList>
            <person name="Pain A."/>
        </authorList>
    </citation>
    <scope>NUCLEOTIDE SEQUENCE</scope>
    <source>
        <strain evidence="2">1802A</strain>
    </source>
</reference>
<organism evidence="2 3">
    <name type="scientific">Babesia divergens</name>
    <dbReference type="NCBI Taxonomy" id="32595"/>
    <lineage>
        <taxon>Eukaryota</taxon>
        <taxon>Sar</taxon>
        <taxon>Alveolata</taxon>
        <taxon>Apicomplexa</taxon>
        <taxon>Aconoidasida</taxon>
        <taxon>Piroplasmida</taxon>
        <taxon>Babesiidae</taxon>
        <taxon>Babesia</taxon>
    </lineage>
</organism>
<evidence type="ECO:0000313" key="3">
    <source>
        <dbReference type="Proteomes" id="UP001195914"/>
    </source>
</evidence>
<evidence type="ECO:0000313" key="2">
    <source>
        <dbReference type="EMBL" id="KAK1939128.1"/>
    </source>
</evidence>
<dbReference type="EMBL" id="JAHBMH010000012">
    <property type="protein sequence ID" value="KAK1939128.1"/>
    <property type="molecule type" value="Genomic_DNA"/>
</dbReference>
<gene>
    <name evidence="2" type="ORF">X943_001006</name>
</gene>
<dbReference type="Proteomes" id="UP001195914">
    <property type="component" value="Unassembled WGS sequence"/>
</dbReference>
<name>A0AAD9LJJ2_BABDI</name>
<keyword evidence="3" id="KW-1185">Reference proteome</keyword>
<proteinExistence type="predicted"/>
<reference evidence="2" key="1">
    <citation type="journal article" date="2014" name="Nucleic Acids Res.">
        <title>The evolutionary dynamics of variant antigen genes in Babesia reveal a history of genomic innovation underlying host-parasite interaction.</title>
        <authorList>
            <person name="Jackson A.P."/>
            <person name="Otto T.D."/>
            <person name="Darby A."/>
            <person name="Ramaprasad A."/>
            <person name="Xia D."/>
            <person name="Echaide I.E."/>
            <person name="Farber M."/>
            <person name="Gahlot S."/>
            <person name="Gamble J."/>
            <person name="Gupta D."/>
            <person name="Gupta Y."/>
            <person name="Jackson L."/>
            <person name="Malandrin L."/>
            <person name="Malas T.B."/>
            <person name="Moussa E."/>
            <person name="Nair M."/>
            <person name="Reid A.J."/>
            <person name="Sanders M."/>
            <person name="Sharma J."/>
            <person name="Tracey A."/>
            <person name="Quail M.A."/>
            <person name="Weir W."/>
            <person name="Wastling J.M."/>
            <person name="Hall N."/>
            <person name="Willadsen P."/>
            <person name="Lingelbach K."/>
            <person name="Shiels B."/>
            <person name="Tait A."/>
            <person name="Berriman M."/>
            <person name="Allred D.R."/>
            <person name="Pain A."/>
        </authorList>
    </citation>
    <scope>NUCLEOTIDE SEQUENCE</scope>
    <source>
        <strain evidence="2">1802A</strain>
    </source>
</reference>
<evidence type="ECO:0000256" key="1">
    <source>
        <dbReference type="SAM" id="MobiDB-lite"/>
    </source>
</evidence>
<feature type="region of interest" description="Disordered" evidence="1">
    <location>
        <begin position="63"/>
        <end position="98"/>
    </location>
</feature>
<feature type="region of interest" description="Disordered" evidence="1">
    <location>
        <begin position="197"/>
        <end position="229"/>
    </location>
</feature>
<accession>A0AAD9LJJ2</accession>
<protein>
    <submittedName>
        <fullName evidence="2">Uncharacterized protein</fullName>
    </submittedName>
</protein>